<dbReference type="Pfam" id="PF09913">
    <property type="entry name" value="DUF2142"/>
    <property type="match status" value="1"/>
</dbReference>
<dbReference type="PANTHER" id="PTHR33908">
    <property type="entry name" value="MANNOSYLTRANSFERASE YKCB-RELATED"/>
    <property type="match status" value="1"/>
</dbReference>
<feature type="transmembrane region" description="Helical" evidence="8">
    <location>
        <begin position="145"/>
        <end position="164"/>
    </location>
</feature>
<keyword evidence="3" id="KW-0328">Glycosyltransferase</keyword>
<dbReference type="GO" id="GO:0016763">
    <property type="term" value="F:pentosyltransferase activity"/>
    <property type="evidence" value="ECO:0007669"/>
    <property type="project" value="TreeGrafter"/>
</dbReference>
<accession>A0A1F6A399</accession>
<dbReference type="GO" id="GO:0009103">
    <property type="term" value="P:lipopolysaccharide biosynthetic process"/>
    <property type="evidence" value="ECO:0007669"/>
    <property type="project" value="UniProtKB-ARBA"/>
</dbReference>
<dbReference type="AlphaFoldDB" id="A0A1F6A399"/>
<evidence type="ECO:0000256" key="3">
    <source>
        <dbReference type="ARBA" id="ARBA00022676"/>
    </source>
</evidence>
<feature type="transmembrane region" description="Helical" evidence="8">
    <location>
        <begin position="265"/>
        <end position="284"/>
    </location>
</feature>
<dbReference type="Proteomes" id="UP000177871">
    <property type="component" value="Unassembled WGS sequence"/>
</dbReference>
<evidence type="ECO:0000313" key="10">
    <source>
        <dbReference type="Proteomes" id="UP000177871"/>
    </source>
</evidence>
<keyword evidence="2" id="KW-1003">Cell membrane</keyword>
<feature type="transmembrane region" description="Helical" evidence="8">
    <location>
        <begin position="382"/>
        <end position="405"/>
    </location>
</feature>
<evidence type="ECO:0000256" key="1">
    <source>
        <dbReference type="ARBA" id="ARBA00004651"/>
    </source>
</evidence>
<keyword evidence="7 8" id="KW-0472">Membrane</keyword>
<protein>
    <recommendedName>
        <fullName evidence="11">Glycosyltransferase RgtA/B/C/D-like domain-containing protein</fullName>
    </recommendedName>
</protein>
<sequence length="526" mass="60280">MSKSLLTILLIAIFFKQLTWSAFIPLWQFPDEQAHFGQVAFVAETSKLRLSANNLNREIHETTVFLGTARDEFGNNRYTYHPKYNVPYTSSLIGANEKEIAQLPSSFRTEFVKREATGYPPLYYLLAAQVYSAFSSGTIFDRVFAIRLFTSLTLIALVGVTYKIGKLVFADSLSPLILATLVGFMPMLTFVHAGVSSDPLFNLLFSLFLYFCLRLLNLGLKWSTILGLILTLLLSFWTKPQAHIMLFILAPVLPFVIVRQTRKDSFAHGVALAAIISTILFFAYRGIISPLLNGRTIIPESNGISLPLSPSPYLEHLQFTLGHTYREVLPWYWGVFRWLSLGLPDPLRSITNWLTAFSFVSLIISWFLALYKRKFSRQFLSVTFLAFAFIIYFTALTVFDFTFRLSHGFSFGIQGRYFFPVIIPVMAVIFHGLTWWVKLPWRKLVSITIALGIIVLSVLVFFYVVDSYYELSWPTFFREVSQYKPIWLKYPVNLFILTLFLASSVFFVFLLSKMIYSTSVANIRKN</sequence>
<organism evidence="9 10">
    <name type="scientific">Candidatus Gottesmanbacteria bacterium RIFCSPHIGHO2_01_FULL_47_48</name>
    <dbReference type="NCBI Taxonomy" id="1798381"/>
    <lineage>
        <taxon>Bacteria</taxon>
        <taxon>Candidatus Gottesmaniibacteriota</taxon>
    </lineage>
</organism>
<evidence type="ECO:0000256" key="2">
    <source>
        <dbReference type="ARBA" id="ARBA00022475"/>
    </source>
</evidence>
<feature type="transmembrane region" description="Helical" evidence="8">
    <location>
        <begin position="494"/>
        <end position="516"/>
    </location>
</feature>
<evidence type="ECO:0000256" key="8">
    <source>
        <dbReference type="SAM" id="Phobius"/>
    </source>
</evidence>
<keyword evidence="6 8" id="KW-1133">Transmembrane helix</keyword>
<feature type="transmembrane region" description="Helical" evidence="8">
    <location>
        <begin position="444"/>
        <end position="465"/>
    </location>
</feature>
<feature type="transmembrane region" description="Helical" evidence="8">
    <location>
        <begin position="207"/>
        <end position="234"/>
    </location>
</feature>
<feature type="transmembrane region" description="Helical" evidence="8">
    <location>
        <begin position="417"/>
        <end position="437"/>
    </location>
</feature>
<proteinExistence type="predicted"/>
<evidence type="ECO:0000256" key="4">
    <source>
        <dbReference type="ARBA" id="ARBA00022679"/>
    </source>
</evidence>
<dbReference type="InterPro" id="IPR018674">
    <property type="entry name" value="DUF2142_membrane"/>
</dbReference>
<keyword evidence="4" id="KW-0808">Transferase</keyword>
<evidence type="ECO:0000256" key="6">
    <source>
        <dbReference type="ARBA" id="ARBA00022989"/>
    </source>
</evidence>
<dbReference type="STRING" id="1798381.A2721_02000"/>
<comment type="caution">
    <text evidence="9">The sequence shown here is derived from an EMBL/GenBank/DDBJ whole genome shotgun (WGS) entry which is preliminary data.</text>
</comment>
<gene>
    <name evidence="9" type="ORF">A2721_02000</name>
</gene>
<keyword evidence="5 8" id="KW-0812">Transmembrane</keyword>
<dbReference type="EMBL" id="MFJK01000009">
    <property type="protein sequence ID" value="OGG19170.1"/>
    <property type="molecule type" value="Genomic_DNA"/>
</dbReference>
<evidence type="ECO:0000256" key="5">
    <source>
        <dbReference type="ARBA" id="ARBA00022692"/>
    </source>
</evidence>
<feature type="transmembrane region" description="Helical" evidence="8">
    <location>
        <begin position="350"/>
        <end position="370"/>
    </location>
</feature>
<feature type="transmembrane region" description="Helical" evidence="8">
    <location>
        <begin position="176"/>
        <end position="195"/>
    </location>
</feature>
<dbReference type="PANTHER" id="PTHR33908:SF11">
    <property type="entry name" value="MEMBRANE PROTEIN"/>
    <property type="match status" value="1"/>
</dbReference>
<reference evidence="9 10" key="1">
    <citation type="journal article" date="2016" name="Nat. Commun.">
        <title>Thousands of microbial genomes shed light on interconnected biogeochemical processes in an aquifer system.</title>
        <authorList>
            <person name="Anantharaman K."/>
            <person name="Brown C.T."/>
            <person name="Hug L.A."/>
            <person name="Sharon I."/>
            <person name="Castelle C.J."/>
            <person name="Probst A.J."/>
            <person name="Thomas B.C."/>
            <person name="Singh A."/>
            <person name="Wilkins M.J."/>
            <person name="Karaoz U."/>
            <person name="Brodie E.L."/>
            <person name="Williams K.H."/>
            <person name="Hubbard S.S."/>
            <person name="Banfield J.F."/>
        </authorList>
    </citation>
    <scope>NUCLEOTIDE SEQUENCE [LARGE SCALE GENOMIC DNA]</scope>
</reference>
<evidence type="ECO:0000256" key="7">
    <source>
        <dbReference type="ARBA" id="ARBA00023136"/>
    </source>
</evidence>
<evidence type="ECO:0000313" key="9">
    <source>
        <dbReference type="EMBL" id="OGG19170.1"/>
    </source>
</evidence>
<comment type="subcellular location">
    <subcellularLocation>
        <location evidence="1">Cell membrane</location>
        <topology evidence="1">Multi-pass membrane protein</topology>
    </subcellularLocation>
</comment>
<dbReference type="GO" id="GO:0005886">
    <property type="term" value="C:plasma membrane"/>
    <property type="evidence" value="ECO:0007669"/>
    <property type="project" value="UniProtKB-SubCell"/>
</dbReference>
<name>A0A1F6A399_9BACT</name>
<evidence type="ECO:0008006" key="11">
    <source>
        <dbReference type="Google" id="ProtNLM"/>
    </source>
</evidence>
<dbReference type="InterPro" id="IPR050297">
    <property type="entry name" value="LipidA_mod_glycosyltrf_83"/>
</dbReference>